<dbReference type="InterPro" id="IPR001119">
    <property type="entry name" value="SLH_dom"/>
</dbReference>
<keyword evidence="4" id="KW-1185">Reference proteome</keyword>
<feature type="domain" description="SLH" evidence="2">
    <location>
        <begin position="26"/>
        <end position="89"/>
    </location>
</feature>
<evidence type="ECO:0000256" key="1">
    <source>
        <dbReference type="SAM" id="SignalP"/>
    </source>
</evidence>
<gene>
    <name evidence="3" type="ORF">SAMN04487969_11118</name>
</gene>
<name>A0A1I2F4B1_9BACL</name>
<dbReference type="InterPro" id="IPR051465">
    <property type="entry name" value="Cell_Envelope_Struct_Comp"/>
</dbReference>
<proteinExistence type="predicted"/>
<dbReference type="RefSeq" id="WP_046232254.1">
    <property type="nucleotide sequence ID" value="NZ_FONN01000011.1"/>
</dbReference>
<evidence type="ECO:0000313" key="3">
    <source>
        <dbReference type="EMBL" id="SFF00015.1"/>
    </source>
</evidence>
<feature type="chain" id="PRO_5038375974" evidence="1">
    <location>
        <begin position="23"/>
        <end position="333"/>
    </location>
</feature>
<protein>
    <submittedName>
        <fullName evidence="3">S-layer homology domain-containing protein</fullName>
    </submittedName>
</protein>
<keyword evidence="1" id="KW-0732">Signal</keyword>
<evidence type="ECO:0000313" key="4">
    <source>
        <dbReference type="Proteomes" id="UP000183410"/>
    </source>
</evidence>
<reference evidence="4" key="1">
    <citation type="submission" date="2016-10" db="EMBL/GenBank/DDBJ databases">
        <authorList>
            <person name="Varghese N."/>
            <person name="Submissions S."/>
        </authorList>
    </citation>
    <scope>NUCLEOTIDE SEQUENCE [LARGE SCALE GENOMIC DNA]</scope>
    <source>
        <strain evidence="4">CGMCC 1.10223</strain>
    </source>
</reference>
<dbReference type="Proteomes" id="UP000183410">
    <property type="component" value="Unassembled WGS sequence"/>
</dbReference>
<organism evidence="3 4">
    <name type="scientific">Paenibacillus algorifonticola</name>
    <dbReference type="NCBI Taxonomy" id="684063"/>
    <lineage>
        <taxon>Bacteria</taxon>
        <taxon>Bacillati</taxon>
        <taxon>Bacillota</taxon>
        <taxon>Bacilli</taxon>
        <taxon>Bacillales</taxon>
        <taxon>Paenibacillaceae</taxon>
        <taxon>Paenibacillus</taxon>
    </lineage>
</organism>
<evidence type="ECO:0000259" key="2">
    <source>
        <dbReference type="PROSITE" id="PS51272"/>
    </source>
</evidence>
<dbReference type="EMBL" id="FONN01000011">
    <property type="protein sequence ID" value="SFF00015.1"/>
    <property type="molecule type" value="Genomic_DNA"/>
</dbReference>
<dbReference type="PANTHER" id="PTHR43308">
    <property type="entry name" value="OUTER MEMBRANE PROTEIN ALPHA-RELATED"/>
    <property type="match status" value="1"/>
</dbReference>
<dbReference type="AlphaFoldDB" id="A0A1I2F4B1"/>
<sequence>MKKNQFMLTVVVALAFNPVLHAQAVEAKQRLNDIEGHWARIPVEQAVESGYVSGYADGSFRPDKLVTRAELLAAVVKAQRLEVRDMDTPFQDDRGWFRPYLAVGLKLSLLKMAEYDSGKFKPNQTMTRGEAARLFVRAAGEEKAGRAKGYVYMSKQLGLLKGNSSGKIGMDRKMTRAEAAVVIRRLLNWQSAQARTVGSLTEQPAYASTGELQQLVVSLESFSGDVMVSGQTVLLNPKGSGKPADYKITLEYDSRKKATTIWLYEKPGLHKQLLMELLVRYVGESADAAYRDAVKLDAGKAGEARLLKTYNGMKIIMDKSEASKSLAIIIYSN</sequence>
<dbReference type="OrthoDB" id="5845122at2"/>
<feature type="signal peptide" evidence="1">
    <location>
        <begin position="1"/>
        <end position="22"/>
    </location>
</feature>
<feature type="domain" description="SLH" evidence="2">
    <location>
        <begin position="134"/>
        <end position="197"/>
    </location>
</feature>
<dbReference type="Pfam" id="PF00395">
    <property type="entry name" value="SLH"/>
    <property type="match status" value="3"/>
</dbReference>
<accession>A0A1I2F4B1</accession>
<dbReference type="PROSITE" id="PS51272">
    <property type="entry name" value="SLH"/>
    <property type="match status" value="2"/>
</dbReference>
<dbReference type="PANTHER" id="PTHR43308:SF5">
    <property type="entry name" value="S-LAYER PROTEIN _ PEPTIDOGLYCAN ENDO-BETA-N-ACETYLGLUCOSAMINIDASE"/>
    <property type="match status" value="1"/>
</dbReference>